<comment type="caution">
    <text evidence="1">The sequence shown here is derived from an EMBL/GenBank/DDBJ whole genome shotgun (WGS) entry which is preliminary data.</text>
</comment>
<organism evidence="1">
    <name type="scientific">termite gut metagenome</name>
    <dbReference type="NCBI Taxonomy" id="433724"/>
    <lineage>
        <taxon>unclassified sequences</taxon>
        <taxon>metagenomes</taxon>
        <taxon>organismal metagenomes</taxon>
    </lineage>
</organism>
<dbReference type="EMBL" id="SNRY01001327">
    <property type="protein sequence ID" value="KAA6331769.1"/>
    <property type="molecule type" value="Genomic_DNA"/>
</dbReference>
<dbReference type="AlphaFoldDB" id="A0A5J4RDL2"/>
<sequence>MNEKEIDIVYEFTCEDVFECVKRESSLLAERRNDTEGLFEKLVFDEEYKNYGVFEEYFFDARAEIIPVVSAYVNPKEDVPGQKDFFVRLLMPCDFMEAMKEVIGIKIKQFLIAYIMYRWLETKLSQEAAVYYQRATNLLPQIKGYLEKRDRPYKRPVRWF</sequence>
<name>A0A5J4RDL2_9ZZZZ</name>
<gene>
    <name evidence="1" type="ORF">EZS27_019650</name>
</gene>
<protein>
    <submittedName>
        <fullName evidence="1">Uncharacterized protein</fullName>
    </submittedName>
</protein>
<accession>A0A5J4RDL2</accession>
<evidence type="ECO:0000313" key="1">
    <source>
        <dbReference type="EMBL" id="KAA6331769.1"/>
    </source>
</evidence>
<reference evidence="1" key="1">
    <citation type="submission" date="2019-03" db="EMBL/GenBank/DDBJ databases">
        <title>Single cell metagenomics reveals metabolic interactions within the superorganism composed of flagellate Streblomastix strix and complex community of Bacteroidetes bacteria on its surface.</title>
        <authorList>
            <person name="Treitli S.C."/>
            <person name="Kolisko M."/>
            <person name="Husnik F."/>
            <person name="Keeling P."/>
            <person name="Hampl V."/>
        </authorList>
    </citation>
    <scope>NUCLEOTIDE SEQUENCE</scope>
    <source>
        <strain evidence="1">STM</strain>
    </source>
</reference>
<proteinExistence type="predicted"/>